<dbReference type="PROSITE" id="PS50977">
    <property type="entry name" value="HTH_TETR_2"/>
    <property type="match status" value="1"/>
</dbReference>
<evidence type="ECO:0000313" key="7">
    <source>
        <dbReference type="Proteomes" id="UP000015531"/>
    </source>
</evidence>
<dbReference type="PANTHER" id="PTHR30055">
    <property type="entry name" value="HTH-TYPE TRANSCRIPTIONAL REGULATOR RUTR"/>
    <property type="match status" value="1"/>
</dbReference>
<keyword evidence="2 4" id="KW-0238">DNA-binding</keyword>
<dbReference type="InterPro" id="IPR001647">
    <property type="entry name" value="HTH_TetR"/>
</dbReference>
<dbReference type="InterPro" id="IPR009057">
    <property type="entry name" value="Homeodomain-like_sf"/>
</dbReference>
<keyword evidence="7" id="KW-1185">Reference proteome</keyword>
<dbReference type="GO" id="GO:0000976">
    <property type="term" value="F:transcription cis-regulatory region binding"/>
    <property type="evidence" value="ECO:0007669"/>
    <property type="project" value="TreeGrafter"/>
</dbReference>
<dbReference type="InterPro" id="IPR036271">
    <property type="entry name" value="Tet_transcr_reg_TetR-rel_C_sf"/>
</dbReference>
<dbReference type="Pfam" id="PF00440">
    <property type="entry name" value="TetR_N"/>
    <property type="match status" value="1"/>
</dbReference>
<dbReference type="Pfam" id="PF17939">
    <property type="entry name" value="TetR_C_30"/>
    <property type="match status" value="1"/>
</dbReference>
<dbReference type="eggNOG" id="COG1309">
    <property type="taxonomic scope" value="Bacteria"/>
</dbReference>
<feature type="DNA-binding region" description="H-T-H motif" evidence="4">
    <location>
        <begin position="34"/>
        <end position="53"/>
    </location>
</feature>
<dbReference type="EMBL" id="ATDP01000101">
    <property type="protein sequence ID" value="EQB12868.1"/>
    <property type="molecule type" value="Genomic_DNA"/>
</dbReference>
<dbReference type="RefSeq" id="WP_021227366.1">
    <property type="nucleotide sequence ID" value="NZ_ATDP01000101.1"/>
</dbReference>
<gene>
    <name evidence="6" type="ORF">RLDS_19015</name>
</gene>
<comment type="caution">
    <text evidence="6">The sequence shown here is derived from an EMBL/GenBank/DDBJ whole genome shotgun (WGS) entry which is preliminary data.</text>
</comment>
<reference evidence="6 7" key="1">
    <citation type="journal article" date="2013" name="Genome Announc.">
        <title>Draft Genome Sequence of Sphingobium lactosutens Strain DS20T, Isolated from a Hexachlorocyclohexane Dumpsite.</title>
        <authorList>
            <person name="Kumar R."/>
            <person name="Dwivedi V."/>
            <person name="Negi V."/>
            <person name="Khurana J.P."/>
            <person name="Lal R."/>
        </authorList>
    </citation>
    <scope>NUCLEOTIDE SEQUENCE [LARGE SCALE GENOMIC DNA]</scope>
    <source>
        <strain evidence="6 7">DS20</strain>
    </source>
</reference>
<dbReference type="AlphaFoldDB" id="T0HL41"/>
<evidence type="ECO:0000256" key="3">
    <source>
        <dbReference type="ARBA" id="ARBA00023163"/>
    </source>
</evidence>
<name>T0HL41_9SPHN</name>
<evidence type="ECO:0000259" key="5">
    <source>
        <dbReference type="PROSITE" id="PS50977"/>
    </source>
</evidence>
<evidence type="ECO:0000256" key="2">
    <source>
        <dbReference type="ARBA" id="ARBA00023125"/>
    </source>
</evidence>
<keyword evidence="1" id="KW-0805">Transcription regulation</keyword>
<dbReference type="InterPro" id="IPR050109">
    <property type="entry name" value="HTH-type_TetR-like_transc_reg"/>
</dbReference>
<dbReference type="SUPFAM" id="SSF46689">
    <property type="entry name" value="Homeodomain-like"/>
    <property type="match status" value="1"/>
</dbReference>
<evidence type="ECO:0000256" key="1">
    <source>
        <dbReference type="ARBA" id="ARBA00023015"/>
    </source>
</evidence>
<evidence type="ECO:0000313" key="6">
    <source>
        <dbReference type="EMBL" id="EQB12868.1"/>
    </source>
</evidence>
<organism evidence="6 7">
    <name type="scientific">Sphingobium lactosutens DS20</name>
    <dbReference type="NCBI Taxonomy" id="1331060"/>
    <lineage>
        <taxon>Bacteria</taxon>
        <taxon>Pseudomonadati</taxon>
        <taxon>Pseudomonadota</taxon>
        <taxon>Alphaproteobacteria</taxon>
        <taxon>Sphingomonadales</taxon>
        <taxon>Sphingomonadaceae</taxon>
        <taxon>Sphingobium</taxon>
    </lineage>
</organism>
<dbReference type="PRINTS" id="PR00455">
    <property type="entry name" value="HTHTETR"/>
</dbReference>
<dbReference type="SUPFAM" id="SSF48498">
    <property type="entry name" value="Tetracyclin repressor-like, C-terminal domain"/>
    <property type="match status" value="1"/>
</dbReference>
<dbReference type="OrthoDB" id="2356263at2"/>
<evidence type="ECO:0000256" key="4">
    <source>
        <dbReference type="PROSITE-ProRule" id="PRU00335"/>
    </source>
</evidence>
<sequence>MNAKTNLSKGQKTRQAVLDVAESLFGQRNFDGVSIRDVALAAEMSLGAVSYHFKSKEALFEETAARRAVDIERERLHLLAKLDDPSPAEILDAFCRPMFKRLEQPEWRNYMGMIREIVFNDRWLHLLPRLFGPTVDKFHDALAKAYPDVSKEIVSRAFYYVISLLVAVANDTAHFETVTHGVYGGDPNLTNVDANYAQFHTFAVAGFQGLMLRAYQST</sequence>
<dbReference type="GO" id="GO:0003700">
    <property type="term" value="F:DNA-binding transcription factor activity"/>
    <property type="evidence" value="ECO:0007669"/>
    <property type="project" value="TreeGrafter"/>
</dbReference>
<protein>
    <recommendedName>
        <fullName evidence="5">HTH tetR-type domain-containing protein</fullName>
    </recommendedName>
</protein>
<dbReference type="InterPro" id="IPR041586">
    <property type="entry name" value="PsrA_TetR_C"/>
</dbReference>
<dbReference type="PATRIC" id="fig|1331060.3.peg.3673"/>
<dbReference type="PANTHER" id="PTHR30055:SF234">
    <property type="entry name" value="HTH-TYPE TRANSCRIPTIONAL REGULATOR BETI"/>
    <property type="match status" value="1"/>
</dbReference>
<proteinExistence type="predicted"/>
<dbReference type="Gene3D" id="1.10.357.10">
    <property type="entry name" value="Tetracycline Repressor, domain 2"/>
    <property type="match status" value="1"/>
</dbReference>
<dbReference type="Proteomes" id="UP000015531">
    <property type="component" value="Unassembled WGS sequence"/>
</dbReference>
<feature type="domain" description="HTH tetR-type" evidence="5">
    <location>
        <begin position="11"/>
        <end position="71"/>
    </location>
</feature>
<keyword evidence="3" id="KW-0804">Transcription</keyword>
<accession>T0HL41</accession>